<dbReference type="EMBL" id="CP165734">
    <property type="protein sequence ID" value="XDV59101.1"/>
    <property type="molecule type" value="Genomic_DNA"/>
</dbReference>
<accession>A0AB39XNT3</accession>
<dbReference type="RefSeq" id="WP_369723630.1">
    <property type="nucleotide sequence ID" value="NZ_CP165734.1"/>
</dbReference>
<dbReference type="InterPro" id="IPR032710">
    <property type="entry name" value="NTF2-like_dom_sf"/>
</dbReference>
<organism evidence="1">
    <name type="scientific">Bradyrhizobium sp. LLZ17</name>
    <dbReference type="NCBI Taxonomy" id="3239388"/>
    <lineage>
        <taxon>Bacteria</taxon>
        <taxon>Pseudomonadati</taxon>
        <taxon>Pseudomonadota</taxon>
        <taxon>Alphaproteobacteria</taxon>
        <taxon>Hyphomicrobiales</taxon>
        <taxon>Nitrobacteraceae</taxon>
        <taxon>Bradyrhizobium</taxon>
    </lineage>
</organism>
<reference evidence="1" key="1">
    <citation type="submission" date="2024-08" db="EMBL/GenBank/DDBJ databases">
        <authorList>
            <person name="Chaddad Z."/>
            <person name="Lamrabet M."/>
            <person name="Bouhnik O."/>
            <person name="Alami S."/>
            <person name="Wipf D."/>
            <person name="Courty P.E."/>
            <person name="Missbah El Idrissi M."/>
        </authorList>
    </citation>
    <scope>NUCLEOTIDE SEQUENCE</scope>
    <source>
        <strain evidence="1">LLZ17</strain>
    </source>
</reference>
<protein>
    <submittedName>
        <fullName evidence="1">Nuclear transport factor 2 family protein</fullName>
    </submittedName>
</protein>
<sequence>MQVMFTRREPPQWLLDMWKEIDDKTFGKGFDCFAEDAVCNLGVADWKGREAIRANLKAFIDTGFTALHHVTEYWDAGSLKVFCGIVDMTPDDRSAATVHPTMTHFFYMDEKDDTKVRRWVGAVGPVAFG</sequence>
<gene>
    <name evidence="1" type="ORF">AB8Z38_06640</name>
</gene>
<dbReference type="AlphaFoldDB" id="A0AB39XNT3"/>
<evidence type="ECO:0000313" key="1">
    <source>
        <dbReference type="EMBL" id="XDV59101.1"/>
    </source>
</evidence>
<dbReference type="Gene3D" id="3.10.450.50">
    <property type="match status" value="1"/>
</dbReference>
<name>A0AB39XNT3_9BRAD</name>
<dbReference type="SUPFAM" id="SSF54427">
    <property type="entry name" value="NTF2-like"/>
    <property type="match status" value="1"/>
</dbReference>
<proteinExistence type="predicted"/>